<dbReference type="InterPro" id="IPR036691">
    <property type="entry name" value="Endo/exonu/phosph_ase_sf"/>
</dbReference>
<evidence type="ECO:0000313" key="3">
    <source>
        <dbReference type="Proteomes" id="UP001164746"/>
    </source>
</evidence>
<dbReference type="Pfam" id="PF03372">
    <property type="entry name" value="Exo_endo_phos"/>
    <property type="match status" value="1"/>
</dbReference>
<protein>
    <recommendedName>
        <fullName evidence="1">Endonuclease/exonuclease/phosphatase domain-containing protein</fullName>
    </recommendedName>
</protein>
<dbReference type="InterPro" id="IPR005135">
    <property type="entry name" value="Endo/exonuclease/phosphatase"/>
</dbReference>
<gene>
    <name evidence="2" type="ORF">MAR_023674</name>
</gene>
<feature type="non-terminal residue" evidence="2">
    <location>
        <position position="1"/>
    </location>
</feature>
<organism evidence="2 3">
    <name type="scientific">Mya arenaria</name>
    <name type="common">Soft-shell clam</name>
    <dbReference type="NCBI Taxonomy" id="6604"/>
    <lineage>
        <taxon>Eukaryota</taxon>
        <taxon>Metazoa</taxon>
        <taxon>Spiralia</taxon>
        <taxon>Lophotrochozoa</taxon>
        <taxon>Mollusca</taxon>
        <taxon>Bivalvia</taxon>
        <taxon>Autobranchia</taxon>
        <taxon>Heteroconchia</taxon>
        <taxon>Euheterodonta</taxon>
        <taxon>Imparidentia</taxon>
        <taxon>Neoheterodontei</taxon>
        <taxon>Myida</taxon>
        <taxon>Myoidea</taxon>
        <taxon>Myidae</taxon>
        <taxon>Mya</taxon>
    </lineage>
</organism>
<evidence type="ECO:0000259" key="1">
    <source>
        <dbReference type="Pfam" id="PF03372"/>
    </source>
</evidence>
<evidence type="ECO:0000313" key="2">
    <source>
        <dbReference type="EMBL" id="WAQ99301.1"/>
    </source>
</evidence>
<sequence>MLKCDIFCLTETKLDDFDNVDVSVFKFQGVHRIGGLKKSGGIWVFVKDYLWKYVKFVNCNNDNCLWFKIDSKLSNEKCMFGVIYIPPESFVYSFVDIFDKLESDIIDFKAEGYSICLLGDFNARTVQLSDFVSVDDFDYQTQCEFNRNNLEVLGFVTDRHSEDSVCNKYGYRFSERCKPLDVHIVNLLMFTLLGSDVFIGKTTCKNVSVIDYLVLSPCLFPKIDKFDILPFDPLLSDVHDPISFDFICNSQVHIGHSCNYLASIDRDELSRICTEINNACDDINTCTNKFVNVITKRIGVILTDAACNCNLIRTKVRSGNKKKHESKPWFDNYCKAKQKNIMKAASKEYKKSLNKKFKDYHLGVEKKMRNLINMSQGLLDLIKQICSDETAGDIGDFIINDISEYNNWLNEHFTVKEIEKAISKLKNNKA</sequence>
<dbReference type="SUPFAM" id="SSF56219">
    <property type="entry name" value="DNase I-like"/>
    <property type="match status" value="1"/>
</dbReference>
<feature type="domain" description="Endonuclease/exonuclease/phosphatase" evidence="1">
    <location>
        <begin position="4"/>
        <end position="123"/>
    </location>
</feature>
<reference evidence="2" key="1">
    <citation type="submission" date="2022-11" db="EMBL/GenBank/DDBJ databases">
        <title>Centuries of genome instability and evolution in soft-shell clam transmissible cancer (bioRxiv).</title>
        <authorList>
            <person name="Hart S.F.M."/>
            <person name="Yonemitsu M.A."/>
            <person name="Giersch R.M."/>
            <person name="Beal B.F."/>
            <person name="Arriagada G."/>
            <person name="Davis B.W."/>
            <person name="Ostrander E.A."/>
            <person name="Goff S.P."/>
            <person name="Metzger M.J."/>
        </authorList>
    </citation>
    <scope>NUCLEOTIDE SEQUENCE</scope>
    <source>
        <strain evidence="2">MELC-2E11</strain>
        <tissue evidence="2">Siphon/mantle</tissue>
    </source>
</reference>
<dbReference type="Proteomes" id="UP001164746">
    <property type="component" value="Chromosome 3"/>
</dbReference>
<name>A0ABY7DNM1_MYAAR</name>
<dbReference type="Gene3D" id="3.60.10.10">
    <property type="entry name" value="Endonuclease/exonuclease/phosphatase"/>
    <property type="match status" value="1"/>
</dbReference>
<proteinExistence type="predicted"/>
<dbReference type="EMBL" id="CP111014">
    <property type="protein sequence ID" value="WAQ99301.1"/>
    <property type="molecule type" value="Genomic_DNA"/>
</dbReference>
<keyword evidence="3" id="KW-1185">Reference proteome</keyword>
<accession>A0ABY7DNM1</accession>